<dbReference type="SMART" id="SM00382">
    <property type="entry name" value="AAA"/>
    <property type="match status" value="1"/>
</dbReference>
<organism evidence="4 5">
    <name type="scientific">Halosimplex aquaticum</name>
    <dbReference type="NCBI Taxonomy" id="3026162"/>
    <lineage>
        <taxon>Archaea</taxon>
        <taxon>Methanobacteriati</taxon>
        <taxon>Methanobacteriota</taxon>
        <taxon>Stenosarchaea group</taxon>
        <taxon>Halobacteria</taxon>
        <taxon>Halobacteriales</taxon>
        <taxon>Haloarculaceae</taxon>
        <taxon>Halosimplex</taxon>
    </lineage>
</organism>
<evidence type="ECO:0000256" key="2">
    <source>
        <dbReference type="ARBA" id="ARBA00022840"/>
    </source>
</evidence>
<dbReference type="PROSITE" id="PS50893">
    <property type="entry name" value="ABC_TRANSPORTER_2"/>
    <property type="match status" value="1"/>
</dbReference>
<dbReference type="EMBL" id="JBHTAS010000001">
    <property type="protein sequence ID" value="MFC7139595.1"/>
    <property type="molecule type" value="Genomic_DNA"/>
</dbReference>
<evidence type="ECO:0000256" key="1">
    <source>
        <dbReference type="ARBA" id="ARBA00022741"/>
    </source>
</evidence>
<gene>
    <name evidence="4" type="ORF">ACFQMA_07055</name>
</gene>
<evidence type="ECO:0000259" key="3">
    <source>
        <dbReference type="PROSITE" id="PS50893"/>
    </source>
</evidence>
<dbReference type="CDD" id="cd03230">
    <property type="entry name" value="ABC_DR_subfamily_A"/>
    <property type="match status" value="1"/>
</dbReference>
<keyword evidence="2 4" id="KW-0067">ATP-binding</keyword>
<dbReference type="SUPFAM" id="SSF52540">
    <property type="entry name" value="P-loop containing nucleoside triphosphate hydrolases"/>
    <property type="match status" value="1"/>
</dbReference>
<dbReference type="Gene3D" id="3.40.50.300">
    <property type="entry name" value="P-loop containing nucleotide triphosphate hydrolases"/>
    <property type="match status" value="1"/>
</dbReference>
<dbReference type="Pfam" id="PF00005">
    <property type="entry name" value="ABC_tran"/>
    <property type="match status" value="1"/>
</dbReference>
<dbReference type="AlphaFoldDB" id="A0ABD5Y1K1"/>
<dbReference type="GO" id="GO:0005524">
    <property type="term" value="F:ATP binding"/>
    <property type="evidence" value="ECO:0007669"/>
    <property type="project" value="UniProtKB-KW"/>
</dbReference>
<dbReference type="InterPro" id="IPR003439">
    <property type="entry name" value="ABC_transporter-like_ATP-bd"/>
</dbReference>
<dbReference type="RefSeq" id="WP_274325179.1">
    <property type="nucleotide sequence ID" value="NZ_CP118158.1"/>
</dbReference>
<dbReference type="InterPro" id="IPR003593">
    <property type="entry name" value="AAA+_ATPase"/>
</dbReference>
<keyword evidence="5" id="KW-1185">Reference proteome</keyword>
<feature type="domain" description="ABC transporter" evidence="3">
    <location>
        <begin position="6"/>
        <end position="235"/>
    </location>
</feature>
<accession>A0ABD5Y1K1</accession>
<sequence length="240" mass="26080">MAAQAVQVENLRKRYGDVQALDGLSFEVRPNEIFGLVGPNGAGKTTTLRTLATLLNKDDGTVTVAGHDVDSDPDAVRRAIRYLPEDAGAYESMSGRQFLTFVADFYAQGERAEAMVDRGVEIADLGDRIDDDTQAYSKGMTRKLLIGSALMTDPNLAILDEPTSGLDVQNSKAVREVVKGFPDDERSILLSSHDMLEVEYLCDRVGLLNDGAIVTSGSPEELMAEYDAENLEDVFLEVVA</sequence>
<dbReference type="PANTHER" id="PTHR43613:SF1">
    <property type="entry name" value="ABC TRANSPORTER, ATP-BINDING PROTEIN"/>
    <property type="match status" value="1"/>
</dbReference>
<proteinExistence type="predicted"/>
<reference evidence="4 5" key="1">
    <citation type="journal article" date="2019" name="Int. J. Syst. Evol. Microbiol.">
        <title>The Global Catalogue of Microorganisms (GCM) 10K type strain sequencing project: providing services to taxonomists for standard genome sequencing and annotation.</title>
        <authorList>
            <consortium name="The Broad Institute Genomics Platform"/>
            <consortium name="The Broad Institute Genome Sequencing Center for Infectious Disease"/>
            <person name="Wu L."/>
            <person name="Ma J."/>
        </authorList>
    </citation>
    <scope>NUCLEOTIDE SEQUENCE [LARGE SCALE GENOMIC DNA]</scope>
    <source>
        <strain evidence="4 5">XZYJT29</strain>
    </source>
</reference>
<name>A0ABD5Y1K1_9EURY</name>
<dbReference type="GeneID" id="78819853"/>
<protein>
    <submittedName>
        <fullName evidence="4">ABC transporter ATP-binding protein</fullName>
    </submittedName>
</protein>
<dbReference type="PANTHER" id="PTHR43613">
    <property type="entry name" value="ABC TRANSPORTER, ATP-BINDING PROTEIN"/>
    <property type="match status" value="1"/>
</dbReference>
<evidence type="ECO:0000313" key="5">
    <source>
        <dbReference type="Proteomes" id="UP001596432"/>
    </source>
</evidence>
<keyword evidence="1" id="KW-0547">Nucleotide-binding</keyword>
<evidence type="ECO:0000313" key="4">
    <source>
        <dbReference type="EMBL" id="MFC7139595.1"/>
    </source>
</evidence>
<comment type="caution">
    <text evidence="4">The sequence shown here is derived from an EMBL/GenBank/DDBJ whole genome shotgun (WGS) entry which is preliminary data.</text>
</comment>
<dbReference type="Proteomes" id="UP001596432">
    <property type="component" value="Unassembled WGS sequence"/>
</dbReference>
<dbReference type="InterPro" id="IPR027417">
    <property type="entry name" value="P-loop_NTPase"/>
</dbReference>